<evidence type="ECO:0000313" key="4">
    <source>
        <dbReference type="EMBL" id="MEW9806760.1"/>
    </source>
</evidence>
<dbReference type="RefSeq" id="WP_367723887.1">
    <property type="nucleotide sequence ID" value="NZ_JBFOCI010000003.1"/>
</dbReference>
<evidence type="ECO:0000256" key="1">
    <source>
        <dbReference type="ARBA" id="ARBA00023125"/>
    </source>
</evidence>
<comment type="caution">
    <text evidence="4">The sequence shown here is derived from an EMBL/GenBank/DDBJ whole genome shotgun (WGS) entry which is preliminary data.</text>
</comment>
<evidence type="ECO:0000313" key="5">
    <source>
        <dbReference type="Proteomes" id="UP001556196"/>
    </source>
</evidence>
<name>A0ABV3R092_9HYPH</name>
<dbReference type="InterPro" id="IPR050109">
    <property type="entry name" value="HTH-type_TetR-like_transc_reg"/>
</dbReference>
<dbReference type="PANTHER" id="PTHR30055:SF200">
    <property type="entry name" value="HTH-TYPE TRANSCRIPTIONAL REPRESSOR BDCR"/>
    <property type="match status" value="1"/>
</dbReference>
<dbReference type="PROSITE" id="PS01081">
    <property type="entry name" value="HTH_TETR_1"/>
    <property type="match status" value="1"/>
</dbReference>
<feature type="DNA-binding region" description="H-T-H motif" evidence="2">
    <location>
        <begin position="38"/>
        <end position="57"/>
    </location>
</feature>
<dbReference type="SUPFAM" id="SSF46689">
    <property type="entry name" value="Homeodomain-like"/>
    <property type="match status" value="1"/>
</dbReference>
<evidence type="ECO:0000256" key="2">
    <source>
        <dbReference type="PROSITE-ProRule" id="PRU00335"/>
    </source>
</evidence>
<gene>
    <name evidence="4" type="ORF">ABUE31_12280</name>
</gene>
<keyword evidence="5" id="KW-1185">Reference proteome</keyword>
<dbReference type="SUPFAM" id="SSF48498">
    <property type="entry name" value="Tetracyclin repressor-like, C-terminal domain"/>
    <property type="match status" value="1"/>
</dbReference>
<dbReference type="InterPro" id="IPR023772">
    <property type="entry name" value="DNA-bd_HTH_TetR-type_CS"/>
</dbReference>
<protein>
    <submittedName>
        <fullName evidence="4">TetR/AcrR family transcriptional regulator</fullName>
    </submittedName>
</protein>
<organism evidence="4 5">
    <name type="scientific">Mesorhizobium marinum</name>
    <dbReference type="NCBI Taxonomy" id="3228790"/>
    <lineage>
        <taxon>Bacteria</taxon>
        <taxon>Pseudomonadati</taxon>
        <taxon>Pseudomonadota</taxon>
        <taxon>Alphaproteobacteria</taxon>
        <taxon>Hyphomicrobiales</taxon>
        <taxon>Phyllobacteriaceae</taxon>
        <taxon>Mesorhizobium</taxon>
    </lineage>
</organism>
<dbReference type="PRINTS" id="PR00455">
    <property type="entry name" value="HTHTETR"/>
</dbReference>
<dbReference type="Proteomes" id="UP001556196">
    <property type="component" value="Unassembled WGS sequence"/>
</dbReference>
<proteinExistence type="predicted"/>
<evidence type="ECO:0000259" key="3">
    <source>
        <dbReference type="PROSITE" id="PS50977"/>
    </source>
</evidence>
<sequence>MAEAKPGTRQRSGGAGTRERIVDAAARLFYRHGIGSVSVDAVAEAAGVTKRTLYNHFRSKDDLVAAYLEARDQPNLALFQAWFDAADGDLADRLRALFRKLAENAGGRSWKGCGYLRTAAELVATPGHPAVQAARRHKRNVEAWLSSVIAAERPKAEAERLARQLQLLMDGAFAAGLLHRDPDYMQAAGEAADALLRRSEGR</sequence>
<keyword evidence="1 2" id="KW-0238">DNA-binding</keyword>
<dbReference type="InterPro" id="IPR001647">
    <property type="entry name" value="HTH_TetR"/>
</dbReference>
<dbReference type="EMBL" id="JBFOCI010000003">
    <property type="protein sequence ID" value="MEW9806760.1"/>
    <property type="molecule type" value="Genomic_DNA"/>
</dbReference>
<dbReference type="InterPro" id="IPR009057">
    <property type="entry name" value="Homeodomain-like_sf"/>
</dbReference>
<reference evidence="4 5" key="1">
    <citation type="submission" date="2024-06" db="EMBL/GenBank/DDBJ databases">
        <authorList>
            <person name="Tuo L."/>
        </authorList>
    </citation>
    <scope>NUCLEOTIDE SEQUENCE [LARGE SCALE GENOMIC DNA]</scope>
    <source>
        <strain evidence="4 5">ZMM04-5</strain>
    </source>
</reference>
<dbReference type="PROSITE" id="PS50977">
    <property type="entry name" value="HTH_TETR_2"/>
    <property type="match status" value="1"/>
</dbReference>
<dbReference type="InterPro" id="IPR036271">
    <property type="entry name" value="Tet_transcr_reg_TetR-rel_C_sf"/>
</dbReference>
<dbReference type="Pfam" id="PF00440">
    <property type="entry name" value="TetR_N"/>
    <property type="match status" value="1"/>
</dbReference>
<dbReference type="Gene3D" id="1.10.357.10">
    <property type="entry name" value="Tetracycline Repressor, domain 2"/>
    <property type="match status" value="1"/>
</dbReference>
<accession>A0ABV3R092</accession>
<feature type="domain" description="HTH tetR-type" evidence="3">
    <location>
        <begin position="15"/>
        <end position="75"/>
    </location>
</feature>
<dbReference type="PANTHER" id="PTHR30055">
    <property type="entry name" value="HTH-TYPE TRANSCRIPTIONAL REGULATOR RUTR"/>
    <property type="match status" value="1"/>
</dbReference>